<keyword evidence="4" id="KW-0472">Membrane</keyword>
<sequence>MDGFKLYVTNTSTIPPDGYLCYEDPDPGLPNITQTIPCNQLGKYVIYYDDKGSTEPSGRKDGPIVELCYVAINACVDGQFGKNCSGFCEGCVSSICHHVCGLCDNTTSCNPGYEHTGKCNISCDDRYFGIGCAQICYCLSAPCNKSDGICPPGGCEAGFHGQSCNQECNSGTFGQNCKNVCEGCISSMCDRIDGLCYNTSGCEHGYLYDKYCNKTCDDGHFGKNCTGKCTCLTGTCDISTGICGGSEQTSNVAAIGGSVAAFIIVVLIIVAVFIFYKRRLTASQDTGRRTTSSDATTYDEFVIEVENFYSRKMSNSANNTNNTNENLEVNQTNDKNNMADTIETYSSILQKQNTKNNYDVEDVKPVFILETDLFGNTKPSRDQFLTHIELYKTIDATICPASHLKGLQRVRGLWRIYFDSEIDRESLLTSGITIRNKYIQVYSRNPRIIVNERPTYLKIRVKNVPCSAEDGQIERSLEYHGCEVIKMYRERLRVDGLLSNCQTGDRIAMVAPLSKALPRSVLIGKYRATVIHQGQENHNQAEISCNKCLQKGHKFSQCPNDWVCLHCNKQGHRQAECNSHLIESDDTEDDNSDEDKSETEDSVQISQSILQPIPNDSQTESPIAPLSNDQTDTSTNKSADNDNHDSGSEAKTTNTQIDGFQKKKKKKKLTNNQKKTQGDISQYFQGSNQTPRNKTDKRNATTPTEEYQERTGPAQKTFKS</sequence>
<evidence type="ECO:0000256" key="4">
    <source>
        <dbReference type="SAM" id="Phobius"/>
    </source>
</evidence>
<dbReference type="InterPro" id="IPR001878">
    <property type="entry name" value="Znf_CCHC"/>
</dbReference>
<dbReference type="PANTHER" id="PTHR24043">
    <property type="entry name" value="SCAVENGER RECEPTOR CLASS F"/>
    <property type="match status" value="1"/>
</dbReference>
<evidence type="ECO:0000313" key="6">
    <source>
        <dbReference type="EMBL" id="CAG2213419.1"/>
    </source>
</evidence>
<evidence type="ECO:0000259" key="5">
    <source>
        <dbReference type="PROSITE" id="PS50158"/>
    </source>
</evidence>
<dbReference type="GO" id="GO:0005044">
    <property type="term" value="F:scavenger receptor activity"/>
    <property type="evidence" value="ECO:0007669"/>
    <property type="project" value="InterPro"/>
</dbReference>
<comment type="caution">
    <text evidence="6">The sequence shown here is derived from an EMBL/GenBank/DDBJ whole genome shotgun (WGS) entry which is preliminary data.</text>
</comment>
<keyword evidence="7" id="KW-1185">Reference proteome</keyword>
<keyword evidence="2" id="KW-0863">Zinc-finger</keyword>
<dbReference type="GO" id="GO:0008270">
    <property type="term" value="F:zinc ion binding"/>
    <property type="evidence" value="ECO:0007669"/>
    <property type="project" value="UniProtKB-KW"/>
</dbReference>
<evidence type="ECO:0000256" key="3">
    <source>
        <dbReference type="SAM" id="MobiDB-lite"/>
    </source>
</evidence>
<dbReference type="GO" id="GO:0003676">
    <property type="term" value="F:nucleic acid binding"/>
    <property type="evidence" value="ECO:0007669"/>
    <property type="project" value="InterPro"/>
</dbReference>
<accession>A0A8S3S2G7</accession>
<dbReference type="Gene3D" id="2.170.300.10">
    <property type="entry name" value="Tie2 ligand-binding domain superfamily"/>
    <property type="match status" value="1"/>
</dbReference>
<keyword evidence="1" id="KW-0245">EGF-like domain</keyword>
<feature type="compositionally biased region" description="Polar residues" evidence="3">
    <location>
        <begin position="678"/>
        <end position="692"/>
    </location>
</feature>
<proteinExistence type="predicted"/>
<evidence type="ECO:0000313" key="7">
    <source>
        <dbReference type="Proteomes" id="UP000683360"/>
    </source>
</evidence>
<organism evidence="6 7">
    <name type="scientific">Mytilus edulis</name>
    <name type="common">Blue mussel</name>
    <dbReference type="NCBI Taxonomy" id="6550"/>
    <lineage>
        <taxon>Eukaryota</taxon>
        <taxon>Metazoa</taxon>
        <taxon>Spiralia</taxon>
        <taxon>Lophotrochozoa</taxon>
        <taxon>Mollusca</taxon>
        <taxon>Bivalvia</taxon>
        <taxon>Autobranchia</taxon>
        <taxon>Pteriomorphia</taxon>
        <taxon>Mytilida</taxon>
        <taxon>Mytiloidea</taxon>
        <taxon>Mytilidae</taxon>
        <taxon>Mytilinae</taxon>
        <taxon>Mytilus</taxon>
    </lineage>
</organism>
<dbReference type="EMBL" id="CAJPWZ010001352">
    <property type="protein sequence ID" value="CAG2213419.1"/>
    <property type="molecule type" value="Genomic_DNA"/>
</dbReference>
<keyword evidence="2" id="KW-0479">Metal-binding</keyword>
<feature type="domain" description="CCHC-type" evidence="5">
    <location>
        <begin position="564"/>
        <end position="577"/>
    </location>
</feature>
<gene>
    <name evidence="6" type="ORF">MEDL_27330</name>
</gene>
<feature type="compositionally biased region" description="Polar residues" evidence="3">
    <location>
        <begin position="649"/>
        <end position="658"/>
    </location>
</feature>
<protein>
    <recommendedName>
        <fullName evidence="5">CCHC-type domain-containing protein</fullName>
    </recommendedName>
</protein>
<feature type="compositionally biased region" description="Polar residues" evidence="3">
    <location>
        <begin position="603"/>
        <end position="638"/>
    </location>
</feature>
<feature type="region of interest" description="Disordered" evidence="3">
    <location>
        <begin position="314"/>
        <end position="333"/>
    </location>
</feature>
<name>A0A8S3S2G7_MYTED</name>
<feature type="compositionally biased region" description="Low complexity" evidence="3">
    <location>
        <begin position="315"/>
        <end position="333"/>
    </location>
</feature>
<keyword evidence="4" id="KW-1133">Transmembrane helix</keyword>
<feature type="transmembrane region" description="Helical" evidence="4">
    <location>
        <begin position="252"/>
        <end position="276"/>
    </location>
</feature>
<dbReference type="SUPFAM" id="SSF57756">
    <property type="entry name" value="Retrovirus zinc finger-like domains"/>
    <property type="match status" value="1"/>
</dbReference>
<dbReference type="InterPro" id="IPR042635">
    <property type="entry name" value="MEGF10/SREC1/2-like"/>
</dbReference>
<dbReference type="Proteomes" id="UP000683360">
    <property type="component" value="Unassembled WGS sequence"/>
</dbReference>
<feature type="compositionally biased region" description="Basic and acidic residues" evidence="3">
    <location>
        <begin position="639"/>
        <end position="648"/>
    </location>
</feature>
<dbReference type="PANTHER" id="PTHR24043:SF8">
    <property type="entry name" value="EGF-LIKE DOMAIN-CONTAINING PROTEIN"/>
    <property type="match status" value="1"/>
</dbReference>
<dbReference type="OrthoDB" id="6158725at2759"/>
<dbReference type="SMART" id="SM00343">
    <property type="entry name" value="ZnF_C2HC"/>
    <property type="match status" value="2"/>
</dbReference>
<reference evidence="6" key="1">
    <citation type="submission" date="2021-03" db="EMBL/GenBank/DDBJ databases">
        <authorList>
            <person name="Bekaert M."/>
        </authorList>
    </citation>
    <scope>NUCLEOTIDE SEQUENCE</scope>
</reference>
<keyword evidence="2" id="KW-0862">Zinc</keyword>
<evidence type="ECO:0000256" key="1">
    <source>
        <dbReference type="ARBA" id="ARBA00022536"/>
    </source>
</evidence>
<dbReference type="AlphaFoldDB" id="A0A8S3S2G7"/>
<feature type="compositionally biased region" description="Acidic residues" evidence="3">
    <location>
        <begin position="584"/>
        <end position="601"/>
    </location>
</feature>
<dbReference type="InterPro" id="IPR036875">
    <property type="entry name" value="Znf_CCHC_sf"/>
</dbReference>
<dbReference type="PROSITE" id="PS50158">
    <property type="entry name" value="ZF_CCHC"/>
    <property type="match status" value="1"/>
</dbReference>
<feature type="region of interest" description="Disordered" evidence="3">
    <location>
        <begin position="582"/>
        <end position="720"/>
    </location>
</feature>
<evidence type="ECO:0000256" key="2">
    <source>
        <dbReference type="PROSITE-ProRule" id="PRU00047"/>
    </source>
</evidence>
<keyword evidence="4" id="KW-0812">Transmembrane</keyword>